<proteinExistence type="predicted"/>
<sequence length="393" mass="43648">MLRRTRAILIAILTSPTILLLLYNRNLDPPFQHQVSAPANSTLGFGTILAVSRPHSRRQPGLLWAANLTDLEIVIPHQPEWTEAELDAFRLTSDSAISEGSARAWLGHLNALRCFLDTGKETALIIEDDVDFDLSIRSHQIPLLAPVVRSLLSNTSSARSSVDERYWGDTNTWDILYPGHCDDALPSPPGDSSGNPTNPLLSHPHLFYPDPSIPPHTLLHPDTSNFLRALRVPESTRILHRTFAPFCTFAYAVNRRSAERIVKEFSREREGVEAFDVQLLKACGEGLRCFSVGPEIFHHADGGSEIASVDRGVEGGVELVRDIEALRKGTWNLRCGARHGQLWVDEDDEDGRARAKEVVMRMLERGAGECPIDLVKAERSWKGCEWGECGAQS</sequence>
<dbReference type="EMBL" id="MU006720">
    <property type="protein sequence ID" value="KAF2626597.1"/>
    <property type="molecule type" value="Genomic_DNA"/>
</dbReference>
<name>A0ACB6RY13_9PLEO</name>
<dbReference type="Proteomes" id="UP000799754">
    <property type="component" value="Unassembled WGS sequence"/>
</dbReference>
<evidence type="ECO:0000313" key="1">
    <source>
        <dbReference type="EMBL" id="KAF2626597.1"/>
    </source>
</evidence>
<protein>
    <submittedName>
        <fullName evidence="1">Glycosyltransferase family 25 protein</fullName>
    </submittedName>
</protein>
<evidence type="ECO:0000313" key="2">
    <source>
        <dbReference type="Proteomes" id="UP000799754"/>
    </source>
</evidence>
<gene>
    <name evidence="1" type="ORF">BU25DRAFT_91440</name>
</gene>
<comment type="caution">
    <text evidence="1">The sequence shown here is derived from an EMBL/GenBank/DDBJ whole genome shotgun (WGS) entry which is preliminary data.</text>
</comment>
<organism evidence="1 2">
    <name type="scientific">Macroventuria anomochaeta</name>
    <dbReference type="NCBI Taxonomy" id="301207"/>
    <lineage>
        <taxon>Eukaryota</taxon>
        <taxon>Fungi</taxon>
        <taxon>Dikarya</taxon>
        <taxon>Ascomycota</taxon>
        <taxon>Pezizomycotina</taxon>
        <taxon>Dothideomycetes</taxon>
        <taxon>Pleosporomycetidae</taxon>
        <taxon>Pleosporales</taxon>
        <taxon>Pleosporineae</taxon>
        <taxon>Didymellaceae</taxon>
        <taxon>Macroventuria</taxon>
    </lineage>
</organism>
<accession>A0ACB6RY13</accession>
<reference evidence="1" key="1">
    <citation type="journal article" date="2020" name="Stud. Mycol.">
        <title>101 Dothideomycetes genomes: a test case for predicting lifestyles and emergence of pathogens.</title>
        <authorList>
            <person name="Haridas S."/>
            <person name="Albert R."/>
            <person name="Binder M."/>
            <person name="Bloem J."/>
            <person name="Labutti K."/>
            <person name="Salamov A."/>
            <person name="Andreopoulos B."/>
            <person name="Baker S."/>
            <person name="Barry K."/>
            <person name="Bills G."/>
            <person name="Bluhm B."/>
            <person name="Cannon C."/>
            <person name="Castanera R."/>
            <person name="Culley D."/>
            <person name="Daum C."/>
            <person name="Ezra D."/>
            <person name="Gonzalez J."/>
            <person name="Henrissat B."/>
            <person name="Kuo A."/>
            <person name="Liang C."/>
            <person name="Lipzen A."/>
            <person name="Lutzoni F."/>
            <person name="Magnuson J."/>
            <person name="Mondo S."/>
            <person name="Nolan M."/>
            <person name="Ohm R."/>
            <person name="Pangilinan J."/>
            <person name="Park H.-J."/>
            <person name="Ramirez L."/>
            <person name="Alfaro M."/>
            <person name="Sun H."/>
            <person name="Tritt A."/>
            <person name="Yoshinaga Y."/>
            <person name="Zwiers L.-H."/>
            <person name="Turgeon B."/>
            <person name="Goodwin S."/>
            <person name="Spatafora J."/>
            <person name="Crous P."/>
            <person name="Grigoriev I."/>
        </authorList>
    </citation>
    <scope>NUCLEOTIDE SEQUENCE</scope>
    <source>
        <strain evidence="1">CBS 525.71</strain>
    </source>
</reference>
<keyword evidence="2" id="KW-1185">Reference proteome</keyword>